<organism evidence="1 2">
    <name type="scientific">Arenimonas fontis</name>
    <dbReference type="NCBI Taxonomy" id="2608255"/>
    <lineage>
        <taxon>Bacteria</taxon>
        <taxon>Pseudomonadati</taxon>
        <taxon>Pseudomonadota</taxon>
        <taxon>Gammaproteobacteria</taxon>
        <taxon>Lysobacterales</taxon>
        <taxon>Lysobacteraceae</taxon>
        <taxon>Arenimonas</taxon>
    </lineage>
</organism>
<dbReference type="AlphaFoldDB" id="A0A5B2ZAL4"/>
<gene>
    <name evidence="1" type="ORF">F0415_10725</name>
</gene>
<keyword evidence="2" id="KW-1185">Reference proteome</keyword>
<dbReference type="EMBL" id="VUOD01000009">
    <property type="protein sequence ID" value="KAA2284212.1"/>
    <property type="molecule type" value="Genomic_DNA"/>
</dbReference>
<accession>A0A5B2ZAL4</accession>
<proteinExistence type="predicted"/>
<name>A0A5B2ZAL4_9GAMM</name>
<reference evidence="1 2" key="1">
    <citation type="submission" date="2019-09" db="EMBL/GenBank/DDBJ databases">
        <title>Arenimonas chukotkensis sp. nov., a bacterium isolated from Chukotka hot spring, Arctic region, Russia.</title>
        <authorList>
            <person name="Zayulina K.S."/>
            <person name="Prokofeva M.I."/>
            <person name="Elcheninov A.G."/>
            <person name="Novikov A."/>
            <person name="Kochetkova T.V."/>
            <person name="Kublanov I.V."/>
        </authorList>
    </citation>
    <scope>NUCLEOTIDE SEQUENCE [LARGE SCALE GENOMIC DNA]</scope>
    <source>
        <strain evidence="1 2">3729k</strain>
    </source>
</reference>
<dbReference type="Proteomes" id="UP000322165">
    <property type="component" value="Unassembled WGS sequence"/>
</dbReference>
<evidence type="ECO:0000313" key="2">
    <source>
        <dbReference type="Proteomes" id="UP000322165"/>
    </source>
</evidence>
<reference evidence="1 2" key="2">
    <citation type="submission" date="2019-09" db="EMBL/GenBank/DDBJ databases">
        <authorList>
            <person name="Mazur A."/>
        </authorList>
    </citation>
    <scope>NUCLEOTIDE SEQUENCE [LARGE SCALE GENOMIC DNA]</scope>
    <source>
        <strain evidence="1 2">3729k</strain>
    </source>
</reference>
<sequence>MQSLTDEHVLAAYADGSDLDDVAPALRAAFARFAESGAWPSLQVLAVDQRQPPDPAEPEFLPQWDLGLNLGLDHRPWSADWFAGVESLVGLLRQLAAETGREFVLFLCFRSEPWRQEHLAFVGPGPVDLP</sequence>
<protein>
    <submittedName>
        <fullName evidence="1">Uncharacterized protein</fullName>
    </submittedName>
</protein>
<comment type="caution">
    <text evidence="1">The sequence shown here is derived from an EMBL/GenBank/DDBJ whole genome shotgun (WGS) entry which is preliminary data.</text>
</comment>
<dbReference type="RefSeq" id="WP_149861217.1">
    <property type="nucleotide sequence ID" value="NZ_VUOD01000009.1"/>
</dbReference>
<evidence type="ECO:0000313" key="1">
    <source>
        <dbReference type="EMBL" id="KAA2284212.1"/>
    </source>
</evidence>